<dbReference type="PANTHER" id="PTHR33790:SF10">
    <property type="entry name" value="PROTEIN EARLY RESPONSIVE TO DEHYDRATION 15"/>
    <property type="match status" value="1"/>
</dbReference>
<dbReference type="PANTHER" id="PTHR33790">
    <property type="entry name" value="OS05G0344200 PROTEIN"/>
    <property type="match status" value="1"/>
</dbReference>
<dbReference type="InterPro" id="IPR040414">
    <property type="entry name" value="CID1/CID2"/>
</dbReference>
<name>A0AAW1KYS8_SAPOF</name>
<dbReference type="EMBL" id="JBDFQZ010000005">
    <property type="protein sequence ID" value="KAK9726043.1"/>
    <property type="molecule type" value="Genomic_DNA"/>
</dbReference>
<gene>
    <name evidence="1" type="ORF">RND81_05G186500</name>
</gene>
<dbReference type="AlphaFoldDB" id="A0AAW1KYS8"/>
<dbReference type="Proteomes" id="UP001443914">
    <property type="component" value="Unassembled WGS sequence"/>
</dbReference>
<keyword evidence="2" id="KW-1185">Reference proteome</keyword>
<evidence type="ECO:0000313" key="2">
    <source>
        <dbReference type="Proteomes" id="UP001443914"/>
    </source>
</evidence>
<proteinExistence type="predicted"/>
<organism evidence="1 2">
    <name type="scientific">Saponaria officinalis</name>
    <name type="common">Common soapwort</name>
    <name type="synonym">Lychnis saponaria</name>
    <dbReference type="NCBI Taxonomy" id="3572"/>
    <lineage>
        <taxon>Eukaryota</taxon>
        <taxon>Viridiplantae</taxon>
        <taxon>Streptophyta</taxon>
        <taxon>Embryophyta</taxon>
        <taxon>Tracheophyta</taxon>
        <taxon>Spermatophyta</taxon>
        <taxon>Magnoliopsida</taxon>
        <taxon>eudicotyledons</taxon>
        <taxon>Gunneridae</taxon>
        <taxon>Pentapetalae</taxon>
        <taxon>Caryophyllales</taxon>
        <taxon>Caryophyllaceae</taxon>
        <taxon>Caryophylleae</taxon>
        <taxon>Saponaria</taxon>
    </lineage>
</organism>
<protein>
    <submittedName>
        <fullName evidence="1">Uncharacterized protein</fullName>
    </submittedName>
</protein>
<sequence>MALVSGGRSTLNPNAPVYIPAAFRQVEEFSPQWYELINSSMWFRDYWLSQRQETETLYGINQDNSVENSNVVDLLPDEIDLGIDEELLNMESQFEEFIKFSGSQLQESKLLPKEVRMTMGSKVGFESSEKPAHK</sequence>
<evidence type="ECO:0000313" key="1">
    <source>
        <dbReference type="EMBL" id="KAK9726043.1"/>
    </source>
</evidence>
<accession>A0AAW1KYS8</accession>
<comment type="caution">
    <text evidence="1">The sequence shown here is derived from an EMBL/GenBank/DDBJ whole genome shotgun (WGS) entry which is preliminary data.</text>
</comment>
<reference evidence="1" key="1">
    <citation type="submission" date="2024-03" db="EMBL/GenBank/DDBJ databases">
        <title>WGS assembly of Saponaria officinalis var. Norfolk2.</title>
        <authorList>
            <person name="Jenkins J."/>
            <person name="Shu S."/>
            <person name="Grimwood J."/>
            <person name="Barry K."/>
            <person name="Goodstein D."/>
            <person name="Schmutz J."/>
            <person name="Leebens-Mack J."/>
            <person name="Osbourn A."/>
        </authorList>
    </citation>
    <scope>NUCLEOTIDE SEQUENCE [LARGE SCALE GENOMIC DNA]</scope>
    <source>
        <strain evidence="1">JIC</strain>
    </source>
</reference>